<proteinExistence type="predicted"/>
<dbReference type="AlphaFoldDB" id="A0AAD6D3F6"/>
<protein>
    <submittedName>
        <fullName evidence="1">Uncharacterized protein</fullName>
    </submittedName>
</protein>
<gene>
    <name evidence="1" type="ORF">N7494_002157</name>
</gene>
<organism evidence="1 2">
    <name type="scientific">Penicillium frequentans</name>
    <dbReference type="NCBI Taxonomy" id="3151616"/>
    <lineage>
        <taxon>Eukaryota</taxon>
        <taxon>Fungi</taxon>
        <taxon>Dikarya</taxon>
        <taxon>Ascomycota</taxon>
        <taxon>Pezizomycotina</taxon>
        <taxon>Eurotiomycetes</taxon>
        <taxon>Eurotiomycetidae</taxon>
        <taxon>Eurotiales</taxon>
        <taxon>Aspergillaceae</taxon>
        <taxon>Penicillium</taxon>
    </lineage>
</organism>
<dbReference type="EMBL" id="JAQIZZ010000002">
    <property type="protein sequence ID" value="KAJ5552779.1"/>
    <property type="molecule type" value="Genomic_DNA"/>
</dbReference>
<keyword evidence="2" id="KW-1185">Reference proteome</keyword>
<reference evidence="1 2" key="1">
    <citation type="journal article" date="2023" name="IMA Fungus">
        <title>Comparative genomic study of the Penicillium genus elucidates a diverse pangenome and 15 lateral gene transfer events.</title>
        <authorList>
            <person name="Petersen C."/>
            <person name="Sorensen T."/>
            <person name="Nielsen M.R."/>
            <person name="Sondergaard T.E."/>
            <person name="Sorensen J.L."/>
            <person name="Fitzpatrick D.A."/>
            <person name="Frisvad J.C."/>
            <person name="Nielsen K.L."/>
        </authorList>
    </citation>
    <scope>NUCLEOTIDE SEQUENCE [LARGE SCALE GENOMIC DNA]</scope>
    <source>
        <strain evidence="1 2">IBT 35679</strain>
    </source>
</reference>
<comment type="caution">
    <text evidence="1">The sequence shown here is derived from an EMBL/GenBank/DDBJ whole genome shotgun (WGS) entry which is preliminary data.</text>
</comment>
<dbReference type="Proteomes" id="UP001220324">
    <property type="component" value="Unassembled WGS sequence"/>
</dbReference>
<evidence type="ECO:0000313" key="1">
    <source>
        <dbReference type="EMBL" id="KAJ5552779.1"/>
    </source>
</evidence>
<name>A0AAD6D3F6_9EURO</name>
<evidence type="ECO:0000313" key="2">
    <source>
        <dbReference type="Proteomes" id="UP001220324"/>
    </source>
</evidence>
<accession>A0AAD6D3F6</accession>
<sequence length="103" mass="11640">MDGRWAFRWCRTLHHKESWSTREEAEVRIVKAQGADAWSEKALARFEAYDVVQRGINSKASSTLTTPKNQIVSLVFRHNPGNVGFGPGGLEEVTFAQREKNHG</sequence>